<comment type="caution">
    <text evidence="4">The sequence shown here is derived from an EMBL/GenBank/DDBJ whole genome shotgun (WGS) entry which is preliminary data.</text>
</comment>
<dbReference type="EMBL" id="SLWM01000006">
    <property type="protein sequence ID" value="TCO22946.1"/>
    <property type="molecule type" value="Genomic_DNA"/>
</dbReference>
<proteinExistence type="predicted"/>
<feature type="region of interest" description="Disordered" evidence="1">
    <location>
        <begin position="1"/>
        <end position="42"/>
    </location>
</feature>
<reference evidence="4 5" key="1">
    <citation type="journal article" date="2015" name="Stand. Genomic Sci.">
        <title>Genomic Encyclopedia of Bacterial and Archaeal Type Strains, Phase III: the genomes of soil and plant-associated and newly described type strains.</title>
        <authorList>
            <person name="Whitman W.B."/>
            <person name="Woyke T."/>
            <person name="Klenk H.P."/>
            <person name="Zhou Y."/>
            <person name="Lilburn T.G."/>
            <person name="Beck B.J."/>
            <person name="De Vos P."/>
            <person name="Vandamme P."/>
            <person name="Eisen J.A."/>
            <person name="Garrity G."/>
            <person name="Hugenholtz P."/>
            <person name="Kyrpides N.C."/>
        </authorList>
    </citation>
    <scope>NUCLEOTIDE SEQUENCE [LARGE SCALE GENOMIC DNA]</scope>
    <source>
        <strain evidence="4 5">VKM Ac-2538</strain>
    </source>
</reference>
<keyword evidence="2" id="KW-0812">Transmembrane</keyword>
<feature type="compositionally biased region" description="Basic and acidic residues" evidence="1">
    <location>
        <begin position="183"/>
        <end position="197"/>
    </location>
</feature>
<organism evidence="4 5">
    <name type="scientific">Kribbella orskensis</name>
    <dbReference type="NCBI Taxonomy" id="2512216"/>
    <lineage>
        <taxon>Bacteria</taxon>
        <taxon>Bacillati</taxon>
        <taxon>Actinomycetota</taxon>
        <taxon>Actinomycetes</taxon>
        <taxon>Propionibacteriales</taxon>
        <taxon>Kribbellaceae</taxon>
        <taxon>Kribbella</taxon>
    </lineage>
</organism>
<feature type="compositionally biased region" description="Low complexity" evidence="1">
    <location>
        <begin position="142"/>
        <end position="159"/>
    </location>
</feature>
<keyword evidence="2" id="KW-0472">Membrane</keyword>
<accession>A0ABY2BKW0</accession>
<dbReference type="Pfam" id="PF05901">
    <property type="entry name" value="Excalibur"/>
    <property type="match status" value="1"/>
</dbReference>
<dbReference type="SMART" id="SM00894">
    <property type="entry name" value="Excalibur"/>
    <property type="match status" value="1"/>
</dbReference>
<dbReference type="Proteomes" id="UP000295818">
    <property type="component" value="Unassembled WGS sequence"/>
</dbReference>
<protein>
    <submittedName>
        <fullName evidence="4">Excalibur calcium-binding domain-containing protein</fullName>
    </submittedName>
</protein>
<evidence type="ECO:0000256" key="2">
    <source>
        <dbReference type="SAM" id="Phobius"/>
    </source>
</evidence>
<feature type="region of interest" description="Disordered" evidence="1">
    <location>
        <begin position="85"/>
        <end position="207"/>
    </location>
</feature>
<feature type="transmembrane region" description="Helical" evidence="2">
    <location>
        <begin position="61"/>
        <end position="79"/>
    </location>
</feature>
<sequence length="207" mass="22056">MRQFNAPPGWPEPPNARWRPPKRWRPKEKWPPAPAGWSFWTDEHGQPVRGPLGRYGGPSPLRYGAVVAVLVVLVGLVLFNPFGRGDSGQANEPPPTTPETVSPSTTEPTPTPHPTRTPEPSETPTPAQTSVRTTDTSPTPAPEVSPTSSQSSTEPTMTPAPGSPGVTYTSCAEVRAAGKAPLHRGDPGYSRELDRNGDGVACERGNS</sequence>
<dbReference type="RefSeq" id="WP_241998373.1">
    <property type="nucleotide sequence ID" value="NZ_SLWM01000006.1"/>
</dbReference>
<name>A0ABY2BKW0_9ACTN</name>
<evidence type="ECO:0000259" key="3">
    <source>
        <dbReference type="SMART" id="SM00894"/>
    </source>
</evidence>
<gene>
    <name evidence="4" type="ORF">EV644_106254</name>
</gene>
<feature type="compositionally biased region" description="Pro residues" evidence="1">
    <location>
        <begin position="109"/>
        <end position="123"/>
    </location>
</feature>
<keyword evidence="2" id="KW-1133">Transmembrane helix</keyword>
<feature type="domain" description="Excalibur calcium-binding" evidence="3">
    <location>
        <begin position="167"/>
        <end position="203"/>
    </location>
</feature>
<feature type="compositionally biased region" description="Polar residues" evidence="1">
    <location>
        <begin position="127"/>
        <end position="138"/>
    </location>
</feature>
<feature type="compositionally biased region" description="Low complexity" evidence="1">
    <location>
        <begin position="98"/>
        <end position="108"/>
    </location>
</feature>
<evidence type="ECO:0000313" key="4">
    <source>
        <dbReference type="EMBL" id="TCO22946.1"/>
    </source>
</evidence>
<evidence type="ECO:0000313" key="5">
    <source>
        <dbReference type="Proteomes" id="UP000295818"/>
    </source>
</evidence>
<evidence type="ECO:0000256" key="1">
    <source>
        <dbReference type="SAM" id="MobiDB-lite"/>
    </source>
</evidence>
<keyword evidence="5" id="KW-1185">Reference proteome</keyword>
<dbReference type="InterPro" id="IPR008613">
    <property type="entry name" value="Excalibur_Ca-bd_domain"/>
</dbReference>